<dbReference type="KEGG" id="mmec:FIU01_02250"/>
<feature type="signal peptide" evidence="1">
    <location>
        <begin position="1"/>
        <end position="26"/>
    </location>
</feature>
<dbReference type="OrthoDB" id="8905710at2"/>
<sequence length="242" mass="25029">MKNTFYAGLKLLLSFSLLAITHSAYAVTTTGTVTGSDFVNGQSSYATTFSDGTVATFTGSSAFQKKSQDGITGVGISGGRTAGEIDIGESLTGSFSKEVIVYSLNLALLFDGPEYSDVKEVAKMLVNYADGGTANYYLTATGVHTASWTGEGSVISIGSGAVNGGTGAWQINNPFGTRSVDSIVFTASKGFPASSCGNRCDNQSDYTFVSMVVTPVPEAHTSAMMFAGLLIMGGLAARRARS</sequence>
<proteinExistence type="predicted"/>
<reference evidence="3" key="1">
    <citation type="journal article" date="2019" name="ISME J.">
        <title>Evolution in action: habitat transition from sediment to the pelagial leads to genome streamlining in Methylophilaceae.</title>
        <authorList>
            <person name="Salcher M."/>
            <person name="Schaefle D."/>
            <person name="Kaspar M."/>
            <person name="Neuenschwander S.M."/>
            <person name="Ghai R."/>
        </authorList>
    </citation>
    <scope>NUCLEOTIDE SEQUENCE [LARGE SCALE GENOMIC DNA]</scope>
    <source>
        <strain evidence="3">MMS-M-51</strain>
    </source>
</reference>
<keyword evidence="1" id="KW-0732">Signal</keyword>
<protein>
    <recommendedName>
        <fullName evidence="4">PEP-CTERM sorting domain-containing protein</fullName>
    </recommendedName>
</protein>
<dbReference type="Proteomes" id="UP000311008">
    <property type="component" value="Chromosome"/>
</dbReference>
<accession>A0A5B8CQV5</accession>
<evidence type="ECO:0000256" key="1">
    <source>
        <dbReference type="SAM" id="SignalP"/>
    </source>
</evidence>
<name>A0A5B8CQV5_9PROT</name>
<evidence type="ECO:0000313" key="3">
    <source>
        <dbReference type="Proteomes" id="UP000311008"/>
    </source>
</evidence>
<feature type="chain" id="PRO_5022672895" description="PEP-CTERM sorting domain-containing protein" evidence="1">
    <location>
        <begin position="27"/>
        <end position="242"/>
    </location>
</feature>
<dbReference type="AlphaFoldDB" id="A0A5B8CQV5"/>
<organism evidence="2 3">
    <name type="scientific">Methylophilus medardicus</name>
    <dbReference type="NCBI Taxonomy" id="2588534"/>
    <lineage>
        <taxon>Bacteria</taxon>
        <taxon>Pseudomonadati</taxon>
        <taxon>Pseudomonadota</taxon>
        <taxon>Betaproteobacteria</taxon>
        <taxon>Nitrosomonadales</taxon>
        <taxon>Methylophilaceae</taxon>
        <taxon>Methylophilus</taxon>
    </lineage>
</organism>
<evidence type="ECO:0008006" key="4">
    <source>
        <dbReference type="Google" id="ProtNLM"/>
    </source>
</evidence>
<dbReference type="EMBL" id="CP040946">
    <property type="protein sequence ID" value="QDC43460.1"/>
    <property type="molecule type" value="Genomic_DNA"/>
</dbReference>
<dbReference type="RefSeq" id="WP_140002516.1">
    <property type="nucleotide sequence ID" value="NZ_CP040946.1"/>
</dbReference>
<gene>
    <name evidence="2" type="ORF">FIU01_02250</name>
</gene>
<keyword evidence="3" id="KW-1185">Reference proteome</keyword>
<evidence type="ECO:0000313" key="2">
    <source>
        <dbReference type="EMBL" id="QDC43460.1"/>
    </source>
</evidence>